<reference evidence="1" key="1">
    <citation type="submission" date="2020-05" db="EMBL/GenBank/DDBJ databases">
        <title>Mycena genomes resolve the evolution of fungal bioluminescence.</title>
        <authorList>
            <person name="Tsai I.J."/>
        </authorList>
    </citation>
    <scope>NUCLEOTIDE SEQUENCE</scope>
    <source>
        <strain evidence="1">171206Taipei</strain>
    </source>
</reference>
<dbReference type="GeneID" id="59348633"/>
<dbReference type="PANTHER" id="PTHR31126:SF10">
    <property type="entry name" value="PROTEIN PHOSPHATASE, PUTATIVE (AFU_ORTHOLOGUE AFUA_6G06650)-RELATED"/>
    <property type="match status" value="1"/>
</dbReference>
<dbReference type="InterPro" id="IPR029021">
    <property type="entry name" value="Prot-tyrosine_phosphatase-like"/>
</dbReference>
<dbReference type="PANTHER" id="PTHR31126">
    <property type="entry name" value="TYROSINE-PROTEIN PHOSPHATASE"/>
    <property type="match status" value="1"/>
</dbReference>
<dbReference type="RefSeq" id="XP_037217529.1">
    <property type="nucleotide sequence ID" value="XM_037366117.1"/>
</dbReference>
<sequence length="271" mass="31080">MADASFEGVYNFRDVGAAINALNTAPILQEKMIYRSGRLDGATEGDRRKLVEQYNLQTVVDLRTKSEHIRQGTDKLALRPWKTVFINFVSHEFEINLLRQLRWWQIIQFVLLMLLRFRISAIRILGQNVLKRKGLIGLSRDSLRFCQAEILAALNVFILPMHTCPVLVHCTQGKDRSGLVIMLVLFVLSVPLQHIKAEYSMSELGLAPVRKSLIGEVEEIGMDEAYTRAPEEVVQAVWDCLETEYGGVDRYLDLLGFHEEKRRTLRKILLV</sequence>
<dbReference type="Gene3D" id="3.90.190.10">
    <property type="entry name" value="Protein tyrosine phosphatase superfamily"/>
    <property type="match status" value="1"/>
</dbReference>
<evidence type="ECO:0000313" key="1">
    <source>
        <dbReference type="EMBL" id="KAF7297170.1"/>
    </source>
</evidence>
<dbReference type="InterPro" id="IPR016130">
    <property type="entry name" value="Tyr_Pase_AS"/>
</dbReference>
<dbReference type="GO" id="GO:0004721">
    <property type="term" value="F:phosphoprotein phosphatase activity"/>
    <property type="evidence" value="ECO:0007669"/>
    <property type="project" value="InterPro"/>
</dbReference>
<evidence type="ECO:0000313" key="2">
    <source>
        <dbReference type="Proteomes" id="UP000636479"/>
    </source>
</evidence>
<dbReference type="PROSITE" id="PS00383">
    <property type="entry name" value="TYR_PHOSPHATASE_1"/>
    <property type="match status" value="1"/>
</dbReference>
<dbReference type="Proteomes" id="UP000636479">
    <property type="component" value="Unassembled WGS sequence"/>
</dbReference>
<gene>
    <name evidence="1" type="ORF">MIND_00950100</name>
</gene>
<dbReference type="SUPFAM" id="SSF52799">
    <property type="entry name" value="(Phosphotyrosine protein) phosphatases II"/>
    <property type="match status" value="1"/>
</dbReference>
<dbReference type="OrthoDB" id="9988524at2759"/>
<proteinExistence type="predicted"/>
<name>A0A8H6SCT1_9AGAR</name>
<dbReference type="EMBL" id="JACAZF010000008">
    <property type="protein sequence ID" value="KAF7297170.1"/>
    <property type="molecule type" value="Genomic_DNA"/>
</dbReference>
<protein>
    <submittedName>
        <fullName evidence="1">Tyrosine serine protein</fullName>
    </submittedName>
</protein>
<dbReference type="InterPro" id="IPR026893">
    <property type="entry name" value="Tyr/Ser_Pase_IphP-type"/>
</dbReference>
<comment type="caution">
    <text evidence="1">The sequence shown here is derived from an EMBL/GenBank/DDBJ whole genome shotgun (WGS) entry which is preliminary data.</text>
</comment>
<accession>A0A8H6SCT1</accession>
<organism evidence="1 2">
    <name type="scientific">Mycena indigotica</name>
    <dbReference type="NCBI Taxonomy" id="2126181"/>
    <lineage>
        <taxon>Eukaryota</taxon>
        <taxon>Fungi</taxon>
        <taxon>Dikarya</taxon>
        <taxon>Basidiomycota</taxon>
        <taxon>Agaricomycotina</taxon>
        <taxon>Agaricomycetes</taxon>
        <taxon>Agaricomycetidae</taxon>
        <taxon>Agaricales</taxon>
        <taxon>Marasmiineae</taxon>
        <taxon>Mycenaceae</taxon>
        <taxon>Mycena</taxon>
    </lineage>
</organism>
<dbReference type="AlphaFoldDB" id="A0A8H6SCT1"/>
<dbReference type="Pfam" id="PF13350">
    <property type="entry name" value="Y_phosphatase3"/>
    <property type="match status" value="1"/>
</dbReference>
<keyword evidence="2" id="KW-1185">Reference proteome</keyword>